<proteinExistence type="inferred from homology"/>
<keyword evidence="3" id="KW-0813">Transport</keyword>
<evidence type="ECO:0000259" key="12">
    <source>
        <dbReference type="Pfam" id="PF14703"/>
    </source>
</evidence>
<name>A0AAE0WYB6_9PEZI</name>
<keyword evidence="4 8" id="KW-0812">Transmembrane</keyword>
<feature type="transmembrane region" description="Helical" evidence="8">
    <location>
        <begin position="395"/>
        <end position="428"/>
    </location>
</feature>
<evidence type="ECO:0000259" key="10">
    <source>
        <dbReference type="Pfam" id="PF12621"/>
    </source>
</evidence>
<keyword evidence="14" id="KW-1185">Reference proteome</keyword>
<dbReference type="Pfam" id="PF02714">
    <property type="entry name" value="RSN1_7TM"/>
    <property type="match status" value="1"/>
</dbReference>
<feature type="domain" description="CSC1/OSCA1-like N-terminal transmembrane" evidence="11">
    <location>
        <begin position="34"/>
        <end position="182"/>
    </location>
</feature>
<dbReference type="GO" id="GO:0005227">
    <property type="term" value="F:calcium-activated cation channel activity"/>
    <property type="evidence" value="ECO:0007669"/>
    <property type="project" value="InterPro"/>
</dbReference>
<evidence type="ECO:0000256" key="8">
    <source>
        <dbReference type="SAM" id="Phobius"/>
    </source>
</evidence>
<keyword evidence="5 8" id="KW-1133">Transmembrane helix</keyword>
<dbReference type="Pfam" id="PF14703">
    <property type="entry name" value="PHM7_cyt"/>
    <property type="match status" value="1"/>
</dbReference>
<feature type="domain" description="10TM putative phosphate transporter extracellular tail" evidence="10">
    <location>
        <begin position="780"/>
        <end position="874"/>
    </location>
</feature>
<dbReference type="GO" id="GO:0005886">
    <property type="term" value="C:plasma membrane"/>
    <property type="evidence" value="ECO:0007669"/>
    <property type="project" value="TreeGrafter"/>
</dbReference>
<feature type="domain" description="CSC1/OSCA1-like cytosolic" evidence="12">
    <location>
        <begin position="205"/>
        <end position="389"/>
    </location>
</feature>
<dbReference type="EMBL" id="JAUTXT010000001">
    <property type="protein sequence ID" value="KAK3680273.1"/>
    <property type="molecule type" value="Genomic_DNA"/>
</dbReference>
<sequence length="888" mass="99264">MDVLRSTEANVLLPRASAQQQGSHRQQGSSISSLLWTLVPVILGATVIFLAFLVLRKKLIRVYAPRTYLQVLNKHEQTPRQSSGWFGFAAEYRRLNDDYVLGHSSLDNYLFLRLFKILVTISFVGCLITWPILFPVNATGGGGESGLDILSFSNVNNANRYYAHCFAAWIFLAFVMFMISRESLFYAYLRQAYLMSPYSTSLMSSKTVLFTDVPEEYRDEHRLRQGFQDVRHIWLAHDPSSLEDMVEDRDDAADKLETGELKLIKGYIKQRSKKGDNADWVEEGRQNSHAAGIHIEQKERPTHRTKPIIGKKVDTINWARGELKHLIPKVAQEQAVQRGGKAEKISAVFIEFTTVRAAQSAFQQIAHQTPYRLTAKDVGMKPDMVLWKNIGKPWWLVKLLAGGFSAVIVLACLFWTIPVAFIGVLTNVDYLTNKLPWLSFIDSIPQTVLGLITGLLPVLLLAILMKLVPIFCQLFAKQFEPTLGAVQLRTQSWYFGFEVIQVFLITTFSSGAASVATQIVQQPTQAPLLLAKNLPKASNFYISYFILFGLMTAAMQLLNIVPLLFALVLGKILDKTPRKMYNRYVSLSGIGWGTFYPKYTNLGVIALSYSCIAPLVLGFATVGFGILYLAFRYNVLFTLGTQVDTKGRAYAKALQQLTVGIYLSEVCMIGLFAIGTSGNTAGVGPLILMIIFTIGTVIWHFQLRSAMSKHTIALPNDLLAEEYDSPSHREPDPARGLSDRESDGVAKKEQSSPYDSPYQTASSEEPPEPPKGIVGKIKAFLFPSKFASAAVISKHILSPHLSQTVRPYSDQERDEAYMHPAVLAETPAIWLARDKFGLSQQEVAATREALGRDVIVTDEGVSFDDKGKLHWDEQDVRKAPLWDGKVDY</sequence>
<feature type="transmembrane region" description="Helical" evidence="8">
    <location>
        <begin position="605"/>
        <end position="631"/>
    </location>
</feature>
<dbReference type="PANTHER" id="PTHR13018">
    <property type="entry name" value="PROBABLE MEMBRANE PROTEIN DUF221-RELATED"/>
    <property type="match status" value="1"/>
</dbReference>
<feature type="compositionally biased region" description="Polar residues" evidence="7">
    <location>
        <begin position="751"/>
        <end position="763"/>
    </location>
</feature>
<feature type="transmembrane region" description="Helical" evidence="8">
    <location>
        <begin position="448"/>
        <end position="472"/>
    </location>
</feature>
<dbReference type="InterPro" id="IPR045122">
    <property type="entry name" value="Csc1-like"/>
</dbReference>
<dbReference type="InterPro" id="IPR032880">
    <property type="entry name" value="CSC1/OSCA1-like_N"/>
</dbReference>
<evidence type="ECO:0000259" key="9">
    <source>
        <dbReference type="Pfam" id="PF02714"/>
    </source>
</evidence>
<feature type="transmembrane region" description="Helical" evidence="8">
    <location>
        <begin position="681"/>
        <end position="701"/>
    </location>
</feature>
<evidence type="ECO:0000256" key="7">
    <source>
        <dbReference type="SAM" id="MobiDB-lite"/>
    </source>
</evidence>
<gene>
    <name evidence="13" type="primary">PHM7_1</name>
    <name evidence="13" type="ORF">LTR78_000651</name>
</gene>
<dbReference type="InterPro" id="IPR003864">
    <property type="entry name" value="CSC1/OSCA1-like_7TM"/>
</dbReference>
<dbReference type="AlphaFoldDB" id="A0AAE0WYB6"/>
<evidence type="ECO:0000256" key="1">
    <source>
        <dbReference type="ARBA" id="ARBA00004141"/>
    </source>
</evidence>
<dbReference type="InterPro" id="IPR027815">
    <property type="entry name" value="CSC1/OSCA1-like_cyt"/>
</dbReference>
<evidence type="ECO:0000256" key="3">
    <source>
        <dbReference type="ARBA" id="ARBA00022448"/>
    </source>
</evidence>
<evidence type="ECO:0000256" key="5">
    <source>
        <dbReference type="ARBA" id="ARBA00022989"/>
    </source>
</evidence>
<protein>
    <submittedName>
        <fullName evidence="13">Phosphate metabolism protein 7</fullName>
    </submittedName>
</protein>
<feature type="transmembrane region" description="Helical" evidence="8">
    <location>
        <begin position="161"/>
        <end position="180"/>
    </location>
</feature>
<dbReference type="RefSeq" id="XP_064699633.1">
    <property type="nucleotide sequence ID" value="XM_064833364.1"/>
</dbReference>
<dbReference type="Pfam" id="PF12621">
    <property type="entry name" value="PHM7_ext"/>
    <property type="match status" value="1"/>
</dbReference>
<evidence type="ECO:0000313" key="14">
    <source>
        <dbReference type="Proteomes" id="UP001274830"/>
    </source>
</evidence>
<dbReference type="PANTHER" id="PTHR13018:SF26">
    <property type="entry name" value="DOMAIN PROTEIN, PUTATIVE (AFU_ORTHOLOGUE AFUA_5G10920)-RELATED"/>
    <property type="match status" value="1"/>
</dbReference>
<feature type="transmembrane region" description="Helical" evidence="8">
    <location>
        <begin position="657"/>
        <end position="675"/>
    </location>
</feature>
<feature type="transmembrane region" description="Helical" evidence="8">
    <location>
        <begin position="114"/>
        <end position="133"/>
    </location>
</feature>
<dbReference type="GeneID" id="89957890"/>
<comment type="subcellular location">
    <subcellularLocation>
        <location evidence="1">Membrane</location>
        <topology evidence="1">Multi-pass membrane protein</topology>
    </subcellularLocation>
</comment>
<organism evidence="13 14">
    <name type="scientific">Recurvomyces mirabilis</name>
    <dbReference type="NCBI Taxonomy" id="574656"/>
    <lineage>
        <taxon>Eukaryota</taxon>
        <taxon>Fungi</taxon>
        <taxon>Dikarya</taxon>
        <taxon>Ascomycota</taxon>
        <taxon>Pezizomycotina</taxon>
        <taxon>Dothideomycetes</taxon>
        <taxon>Dothideomycetidae</taxon>
        <taxon>Mycosphaerellales</taxon>
        <taxon>Teratosphaeriaceae</taxon>
        <taxon>Recurvomyces</taxon>
    </lineage>
</organism>
<feature type="transmembrane region" description="Helical" evidence="8">
    <location>
        <begin position="540"/>
        <end position="569"/>
    </location>
</feature>
<accession>A0AAE0WYB6</accession>
<comment type="caution">
    <text evidence="13">The sequence shown here is derived from an EMBL/GenBank/DDBJ whole genome shotgun (WGS) entry which is preliminary data.</text>
</comment>
<dbReference type="Pfam" id="PF13967">
    <property type="entry name" value="RSN1_TM"/>
    <property type="match status" value="1"/>
</dbReference>
<evidence type="ECO:0000256" key="6">
    <source>
        <dbReference type="ARBA" id="ARBA00023136"/>
    </source>
</evidence>
<feature type="transmembrane region" description="Helical" evidence="8">
    <location>
        <begin position="493"/>
        <end position="520"/>
    </location>
</feature>
<keyword evidence="6 8" id="KW-0472">Membrane</keyword>
<evidence type="ECO:0000313" key="13">
    <source>
        <dbReference type="EMBL" id="KAK3680273.1"/>
    </source>
</evidence>
<dbReference type="InterPro" id="IPR022257">
    <property type="entry name" value="PHM7_ext"/>
</dbReference>
<feature type="compositionally biased region" description="Basic and acidic residues" evidence="7">
    <location>
        <begin position="725"/>
        <end position="750"/>
    </location>
</feature>
<dbReference type="Proteomes" id="UP001274830">
    <property type="component" value="Unassembled WGS sequence"/>
</dbReference>
<feature type="domain" description="CSC1/OSCA1-like 7TM region" evidence="9">
    <location>
        <begin position="406"/>
        <end position="672"/>
    </location>
</feature>
<feature type="transmembrane region" description="Helical" evidence="8">
    <location>
        <begin position="581"/>
        <end position="599"/>
    </location>
</feature>
<evidence type="ECO:0000259" key="11">
    <source>
        <dbReference type="Pfam" id="PF13967"/>
    </source>
</evidence>
<feature type="region of interest" description="Disordered" evidence="7">
    <location>
        <begin position="723"/>
        <end position="770"/>
    </location>
</feature>
<evidence type="ECO:0000256" key="4">
    <source>
        <dbReference type="ARBA" id="ARBA00022692"/>
    </source>
</evidence>
<reference evidence="13" key="1">
    <citation type="submission" date="2023-07" db="EMBL/GenBank/DDBJ databases">
        <title>Black Yeasts Isolated from many extreme environments.</title>
        <authorList>
            <person name="Coleine C."/>
            <person name="Stajich J.E."/>
            <person name="Selbmann L."/>
        </authorList>
    </citation>
    <scope>NUCLEOTIDE SEQUENCE</scope>
    <source>
        <strain evidence="13">CCFEE 5485</strain>
    </source>
</reference>
<comment type="similarity">
    <text evidence="2">Belongs to the CSC1 (TC 1.A.17) family.</text>
</comment>
<feature type="transmembrane region" description="Helical" evidence="8">
    <location>
        <begin position="34"/>
        <end position="55"/>
    </location>
</feature>
<evidence type="ECO:0000256" key="2">
    <source>
        <dbReference type="ARBA" id="ARBA00007779"/>
    </source>
</evidence>